<evidence type="ECO:0000256" key="7">
    <source>
        <dbReference type="ARBA" id="ARBA00023080"/>
    </source>
</evidence>
<dbReference type="Proteomes" id="UP001180515">
    <property type="component" value="Unassembled WGS sequence"/>
</dbReference>
<feature type="binding site" evidence="10">
    <location>
        <position position="171"/>
    </location>
    <ligand>
        <name>Mg(2+)</name>
        <dbReference type="ChEBI" id="CHEBI:18420"/>
    </ligand>
</feature>
<keyword evidence="3 10" id="KW-0479">Metal-binding</keyword>
<accession>A0AAE4KZV0</accession>
<dbReference type="GO" id="GO:0005829">
    <property type="term" value="C:cytosol"/>
    <property type="evidence" value="ECO:0007669"/>
    <property type="project" value="TreeGrafter"/>
</dbReference>
<evidence type="ECO:0000256" key="1">
    <source>
        <dbReference type="ARBA" id="ARBA00008023"/>
    </source>
</evidence>
<comment type="function">
    <text evidence="10">Pyrophosphatase that catalyzes the hydrolysis of nucleoside triphosphates to their monophosphate derivatives, with a high preference for the non-canonical purine nucleotides XTP (xanthosine triphosphate), dITP (deoxyinosine triphosphate) and ITP. Seems to function as a house-cleaning enzyme that removes non-canonical purine nucleotides from the nucleotide pool, thus preventing their incorporation into DNA/RNA and avoiding chromosomal lesions.</text>
</comment>
<dbReference type="GO" id="GO:0009117">
    <property type="term" value="P:nucleotide metabolic process"/>
    <property type="evidence" value="ECO:0007669"/>
    <property type="project" value="UniProtKB-KW"/>
</dbReference>
<dbReference type="Gene3D" id="3.90.950.10">
    <property type="match status" value="1"/>
</dbReference>
<comment type="similarity">
    <text evidence="1 10 11">Belongs to the HAM1 NTPase family.</text>
</comment>
<dbReference type="NCBIfam" id="TIGR00042">
    <property type="entry name" value="RdgB/HAM1 family non-canonical purine NTP pyrophosphatase"/>
    <property type="match status" value="1"/>
</dbReference>
<dbReference type="InterPro" id="IPR002637">
    <property type="entry name" value="RdgB/HAM1"/>
</dbReference>
<protein>
    <recommendedName>
        <fullName evidence="10">dITP/XTP pyrophosphatase</fullName>
        <ecNumber evidence="10">3.6.1.66</ecNumber>
    </recommendedName>
    <alternativeName>
        <fullName evidence="10">Non-canonical purine NTP pyrophosphatase</fullName>
    </alternativeName>
    <alternativeName>
        <fullName evidence="10">Non-standard purine NTP pyrophosphatase</fullName>
    </alternativeName>
    <alternativeName>
        <fullName evidence="10">Nucleoside-triphosphate diphosphatase</fullName>
    </alternativeName>
    <alternativeName>
        <fullName evidence="10">Nucleoside-triphosphate pyrophosphatase</fullName>
        <shortName evidence="10">NTPase</shortName>
    </alternativeName>
</protein>
<dbReference type="GO" id="GO:0017111">
    <property type="term" value="F:ribonucleoside triphosphate phosphatase activity"/>
    <property type="evidence" value="ECO:0007669"/>
    <property type="project" value="InterPro"/>
</dbReference>
<dbReference type="EMBL" id="JARQAG010000001">
    <property type="protein sequence ID" value="MDT2730680.1"/>
    <property type="molecule type" value="Genomic_DNA"/>
</dbReference>
<dbReference type="SUPFAM" id="SSF52972">
    <property type="entry name" value="ITPase-like"/>
    <property type="match status" value="1"/>
</dbReference>
<evidence type="ECO:0000256" key="2">
    <source>
        <dbReference type="ARBA" id="ARBA00011738"/>
    </source>
</evidence>
<dbReference type="GO" id="GO:0036222">
    <property type="term" value="F:XTP diphosphatase activity"/>
    <property type="evidence" value="ECO:0007669"/>
    <property type="project" value="UniProtKB-UniRule"/>
</dbReference>
<dbReference type="EC" id="3.6.1.66" evidence="10"/>
<evidence type="ECO:0000256" key="6">
    <source>
        <dbReference type="ARBA" id="ARBA00022842"/>
    </source>
</evidence>
<dbReference type="GO" id="GO:0036220">
    <property type="term" value="F:ITP diphosphatase activity"/>
    <property type="evidence" value="ECO:0007669"/>
    <property type="project" value="UniProtKB-UniRule"/>
</dbReference>
<dbReference type="GO" id="GO:0009146">
    <property type="term" value="P:purine nucleoside triphosphate catabolic process"/>
    <property type="evidence" value="ECO:0007669"/>
    <property type="project" value="UniProtKB-UniRule"/>
</dbReference>
<dbReference type="HAMAP" id="MF_01405">
    <property type="entry name" value="Non_canon_purine_NTPase"/>
    <property type="match status" value="1"/>
</dbReference>
<dbReference type="RefSeq" id="WP_311981819.1">
    <property type="nucleotide sequence ID" value="NZ_JARQAG010000001.1"/>
</dbReference>
<reference evidence="12" key="1">
    <citation type="submission" date="2023-03" db="EMBL/GenBank/DDBJ databases">
        <authorList>
            <person name="Shen W."/>
            <person name="Cai J."/>
        </authorList>
    </citation>
    <scope>NUCLEOTIDE SEQUENCE</scope>
    <source>
        <strain evidence="12">P82-2</strain>
    </source>
</reference>
<dbReference type="PANTHER" id="PTHR11067">
    <property type="entry name" value="INOSINE TRIPHOSPHATE PYROPHOSPHATASE/HAM1 PROTEIN"/>
    <property type="match status" value="1"/>
</dbReference>
<keyword evidence="4 10" id="KW-0547">Nucleotide-binding</keyword>
<keyword evidence="6 10" id="KW-0460">Magnesium</keyword>
<comment type="caution">
    <text evidence="12">The sequence shown here is derived from an EMBL/GenBank/DDBJ whole genome shotgun (WGS) entry which is preliminary data.</text>
</comment>
<evidence type="ECO:0000256" key="9">
    <source>
        <dbReference type="ARBA" id="ARBA00052017"/>
    </source>
</evidence>
<dbReference type="AlphaFoldDB" id="A0AAE4KZV0"/>
<keyword evidence="5 10" id="KW-0378">Hydrolase</keyword>
<evidence type="ECO:0000256" key="5">
    <source>
        <dbReference type="ARBA" id="ARBA00022801"/>
    </source>
</evidence>
<organism evidence="12 13">
    <name type="scientific">Streptococcus parauberis</name>
    <dbReference type="NCBI Taxonomy" id="1348"/>
    <lineage>
        <taxon>Bacteria</taxon>
        <taxon>Bacillati</taxon>
        <taxon>Bacillota</taxon>
        <taxon>Bacilli</taxon>
        <taxon>Lactobacillales</taxon>
        <taxon>Streptococcaceae</taxon>
        <taxon>Streptococcus</taxon>
    </lineage>
</organism>
<dbReference type="NCBIfam" id="NF011397">
    <property type="entry name" value="PRK14822.1"/>
    <property type="match status" value="1"/>
</dbReference>
<dbReference type="FunFam" id="3.90.950.10:FF:000001">
    <property type="entry name" value="dITP/XTP pyrophosphatase"/>
    <property type="match status" value="1"/>
</dbReference>
<dbReference type="GO" id="GO:0046872">
    <property type="term" value="F:metal ion binding"/>
    <property type="evidence" value="ECO:0007669"/>
    <property type="project" value="UniProtKB-KW"/>
</dbReference>
<dbReference type="GO" id="GO:0035870">
    <property type="term" value="F:dITP diphosphatase activity"/>
    <property type="evidence" value="ECO:0007669"/>
    <property type="project" value="UniProtKB-UniRule"/>
</dbReference>
<evidence type="ECO:0000256" key="11">
    <source>
        <dbReference type="RuleBase" id="RU003781"/>
    </source>
</evidence>
<evidence type="ECO:0000256" key="3">
    <source>
        <dbReference type="ARBA" id="ARBA00022723"/>
    </source>
</evidence>
<dbReference type="CDD" id="cd00515">
    <property type="entry name" value="HAM1"/>
    <property type="match status" value="1"/>
</dbReference>
<comment type="catalytic activity">
    <reaction evidence="8 10">
        <text>dITP + H2O = dIMP + diphosphate + H(+)</text>
        <dbReference type="Rhea" id="RHEA:28342"/>
        <dbReference type="ChEBI" id="CHEBI:15377"/>
        <dbReference type="ChEBI" id="CHEBI:15378"/>
        <dbReference type="ChEBI" id="CHEBI:33019"/>
        <dbReference type="ChEBI" id="CHEBI:61194"/>
        <dbReference type="ChEBI" id="CHEBI:61382"/>
        <dbReference type="EC" id="3.6.1.66"/>
    </reaction>
</comment>
<dbReference type="InterPro" id="IPR029001">
    <property type="entry name" value="ITPase-like_fam"/>
</dbReference>
<feature type="binding site" evidence="10">
    <location>
        <begin position="138"/>
        <end position="143"/>
    </location>
    <ligand>
        <name>substrate</name>
    </ligand>
</feature>
<dbReference type="InterPro" id="IPR020922">
    <property type="entry name" value="dITP/XTP_pyrophosphatase"/>
</dbReference>
<dbReference type="Pfam" id="PF01725">
    <property type="entry name" value="Ham1p_like"/>
    <property type="match status" value="1"/>
</dbReference>
<comment type="catalytic activity">
    <reaction evidence="10">
        <text>ITP + H2O = IMP + diphosphate + H(+)</text>
        <dbReference type="Rhea" id="RHEA:29399"/>
        <dbReference type="ChEBI" id="CHEBI:15377"/>
        <dbReference type="ChEBI" id="CHEBI:15378"/>
        <dbReference type="ChEBI" id="CHEBI:33019"/>
        <dbReference type="ChEBI" id="CHEBI:58053"/>
        <dbReference type="ChEBI" id="CHEBI:61402"/>
        <dbReference type="EC" id="3.6.1.66"/>
    </reaction>
</comment>
<feature type="binding site" evidence="10">
    <location>
        <begin position="284"/>
        <end position="287"/>
    </location>
    <ligand>
        <name>substrate</name>
    </ligand>
</feature>
<proteinExistence type="inferred from homology"/>
<evidence type="ECO:0000313" key="13">
    <source>
        <dbReference type="Proteomes" id="UP001180515"/>
    </source>
</evidence>
<comment type="catalytic activity">
    <reaction evidence="9 10">
        <text>XTP + H2O = XMP + diphosphate + H(+)</text>
        <dbReference type="Rhea" id="RHEA:28610"/>
        <dbReference type="ChEBI" id="CHEBI:15377"/>
        <dbReference type="ChEBI" id="CHEBI:15378"/>
        <dbReference type="ChEBI" id="CHEBI:33019"/>
        <dbReference type="ChEBI" id="CHEBI:57464"/>
        <dbReference type="ChEBI" id="CHEBI:61314"/>
        <dbReference type="EC" id="3.6.1.66"/>
    </reaction>
</comment>
<evidence type="ECO:0000256" key="10">
    <source>
        <dbReference type="HAMAP-Rule" id="MF_01405"/>
    </source>
</evidence>
<feature type="binding site" evidence="10">
    <location>
        <position position="200"/>
    </location>
    <ligand>
        <name>Mg(2+)</name>
        <dbReference type="ChEBI" id="CHEBI:18420"/>
    </ligand>
</feature>
<evidence type="ECO:0000256" key="8">
    <source>
        <dbReference type="ARBA" id="ARBA00051875"/>
    </source>
</evidence>
<evidence type="ECO:0000256" key="4">
    <source>
        <dbReference type="ARBA" id="ARBA00022741"/>
    </source>
</evidence>
<gene>
    <name evidence="12" type="ORF">P7G31_00240</name>
</gene>
<comment type="subunit">
    <text evidence="2 10">Homodimer.</text>
</comment>
<feature type="binding site" evidence="10">
    <location>
        <begin position="312"/>
        <end position="313"/>
    </location>
    <ligand>
        <name>substrate</name>
    </ligand>
</feature>
<evidence type="ECO:0000313" key="12">
    <source>
        <dbReference type="EMBL" id="MDT2730680.1"/>
    </source>
</evidence>
<comment type="cofactor">
    <cofactor evidence="10">
        <name>Mg(2+)</name>
        <dbReference type="ChEBI" id="CHEBI:18420"/>
    </cofactor>
    <text evidence="10">Binds 1 Mg(2+) ion per subunit.</text>
</comment>
<feature type="active site" description="Proton acceptor" evidence="10">
    <location>
        <position position="200"/>
    </location>
</feature>
<name>A0AAE4KZV0_9STRE</name>
<sequence length="332" mass="37024">MTNKIYQMKDDDNWFIGKWNGYNSIELLGGVLDEDLNSLNQMLAPLNNQDYDEENWQEFGYAITVIEKNSDYKLVSFVLNMINEETGRHLVAIEEAGAIIILEDETIYAIKVPRQGVSKQSFFGKSTQSFGDTILIATHNQGKTKEFRQLFGKIGYKVEDLSNYPELPEVEETGVTFEENARLKAETIANLTGKMVLADDSGLKVDILGGLPGVWSARFSGPEATDLSNNAKLLHELAMVFEKKDRSAQFHTTLVVAAPGKDSLVVEADWLGYIATEPKGQEGFGYDPLFIVGESDKHAAELSAEEKNEISHRGQAVKKLMEVFPSWQAKLS</sequence>
<dbReference type="NCBIfam" id="NF002698">
    <property type="entry name" value="PRK02491.1"/>
    <property type="match status" value="1"/>
</dbReference>
<dbReference type="GO" id="GO:0000166">
    <property type="term" value="F:nucleotide binding"/>
    <property type="evidence" value="ECO:0007669"/>
    <property type="project" value="UniProtKB-KW"/>
</dbReference>
<feature type="binding site" evidence="10">
    <location>
        <position position="307"/>
    </location>
    <ligand>
        <name>substrate</name>
    </ligand>
</feature>
<dbReference type="PANTHER" id="PTHR11067:SF9">
    <property type="entry name" value="INOSINE TRIPHOSPHATE PYROPHOSPHATASE"/>
    <property type="match status" value="1"/>
</dbReference>
<keyword evidence="7 10" id="KW-0546">Nucleotide metabolism</keyword>
<feature type="binding site" evidence="10">
    <location>
        <position position="201"/>
    </location>
    <ligand>
        <name>substrate</name>
    </ligand>
</feature>